<evidence type="ECO:0000313" key="1">
    <source>
        <dbReference type="EMBL" id="QJA49710.1"/>
    </source>
</evidence>
<dbReference type="Gene3D" id="3.10.28.10">
    <property type="entry name" value="Homing endonucleases"/>
    <property type="match status" value="1"/>
</dbReference>
<evidence type="ECO:0008006" key="3">
    <source>
        <dbReference type="Google" id="ProtNLM"/>
    </source>
</evidence>
<reference evidence="1" key="1">
    <citation type="submission" date="2020-03" db="EMBL/GenBank/DDBJ databases">
        <title>The deep terrestrial virosphere.</title>
        <authorList>
            <person name="Holmfeldt K."/>
            <person name="Nilsson E."/>
            <person name="Simone D."/>
            <person name="Lopez-Fernandez M."/>
            <person name="Wu X."/>
            <person name="de Brujin I."/>
            <person name="Lundin D."/>
            <person name="Andersson A."/>
            <person name="Bertilsson S."/>
            <person name="Dopson M."/>
        </authorList>
    </citation>
    <scope>NUCLEOTIDE SEQUENCE</scope>
    <source>
        <strain evidence="2">MM415B00842</strain>
        <strain evidence="1">TM448A01435</strain>
    </source>
</reference>
<dbReference type="EMBL" id="MT141459">
    <property type="protein sequence ID" value="QJA61991.1"/>
    <property type="molecule type" value="Genomic_DNA"/>
</dbReference>
<accession>A0A6H1ZR79</accession>
<sequence length="179" mass="21148">MDNQQVSQLNDTDLAWIAGIVEGEGYIGLSKRIKPELQYVPRIQVINSDGLMLEAIGKILEKRNIAYYKHRWDVDHRRRVKIYDNYGKRNRKMGDIVFVGLGRVKRVLDAILPYMRGERTERAKLVLEFCNYRLGKKTENNYAPYSDYEHNLYNKLRKIVENPRDYTLNPLRDDIVQTI</sequence>
<dbReference type="InterPro" id="IPR027434">
    <property type="entry name" value="Homing_endonucl"/>
</dbReference>
<organism evidence="1">
    <name type="scientific">viral metagenome</name>
    <dbReference type="NCBI Taxonomy" id="1070528"/>
    <lineage>
        <taxon>unclassified sequences</taxon>
        <taxon>metagenomes</taxon>
        <taxon>organismal metagenomes</taxon>
    </lineage>
</organism>
<dbReference type="SUPFAM" id="SSF55608">
    <property type="entry name" value="Homing endonucleases"/>
    <property type="match status" value="1"/>
</dbReference>
<dbReference type="EMBL" id="MT144150">
    <property type="protein sequence ID" value="QJA49710.1"/>
    <property type="molecule type" value="Genomic_DNA"/>
</dbReference>
<evidence type="ECO:0000313" key="2">
    <source>
        <dbReference type="EMBL" id="QJA61991.1"/>
    </source>
</evidence>
<protein>
    <recommendedName>
        <fullName evidence="3">Homing endonuclease</fullName>
    </recommendedName>
</protein>
<proteinExistence type="predicted"/>
<name>A0A6H1ZR79_9ZZZZ</name>
<dbReference type="AlphaFoldDB" id="A0A6H1ZR79"/>
<gene>
    <name evidence="2" type="ORF">MM415B00842_0012</name>
    <name evidence="1" type="ORF">TM448A01435_0012</name>
</gene>